<evidence type="ECO:0000256" key="1">
    <source>
        <dbReference type="ARBA" id="ARBA00022575"/>
    </source>
</evidence>
<evidence type="ECO:0000256" key="4">
    <source>
        <dbReference type="ARBA" id="ARBA00047960"/>
    </source>
</evidence>
<evidence type="ECO:0000313" key="9">
    <source>
        <dbReference type="RefSeq" id="XP_030541883.2"/>
    </source>
</evidence>
<dbReference type="Pfam" id="PF13410">
    <property type="entry name" value="GST_C_2"/>
    <property type="match status" value="1"/>
</dbReference>
<dbReference type="Pfam" id="PF02798">
    <property type="entry name" value="GST_N"/>
    <property type="match status" value="1"/>
</dbReference>
<comment type="similarity">
    <text evidence="3">Belongs to the GST superfamily. Tau family.</text>
</comment>
<dbReference type="InterPro" id="IPR036282">
    <property type="entry name" value="Glutathione-S-Trfase_C_sf"/>
</dbReference>
<dbReference type="GO" id="GO:0005829">
    <property type="term" value="C:cytosol"/>
    <property type="evidence" value="ECO:0007669"/>
    <property type="project" value="UniProtKB-SubCell"/>
</dbReference>
<dbReference type="Gene3D" id="3.40.30.10">
    <property type="entry name" value="Glutaredoxin"/>
    <property type="match status" value="1"/>
</dbReference>
<dbReference type="CDD" id="cd03185">
    <property type="entry name" value="GST_C_Tau"/>
    <property type="match status" value="1"/>
</dbReference>
<dbReference type="AlphaFoldDB" id="A0A8B8Q5S3"/>
<dbReference type="PANTHER" id="PTHR11260">
    <property type="entry name" value="GLUTATHIONE S-TRANSFERASE, GST, SUPERFAMILY, GST DOMAIN CONTAINING"/>
    <property type="match status" value="1"/>
</dbReference>
<dbReference type="GO" id="GO:0009407">
    <property type="term" value="P:toxin catabolic process"/>
    <property type="evidence" value="ECO:0007669"/>
    <property type="project" value="UniProtKB-ARBA"/>
</dbReference>
<evidence type="ECO:0000256" key="5">
    <source>
        <dbReference type="RuleBase" id="RU369102"/>
    </source>
</evidence>
<dbReference type="Proteomes" id="UP000827889">
    <property type="component" value="Chromosome 10"/>
</dbReference>
<comment type="subcellular location">
    <subcellularLocation>
        <location evidence="5">Cytoplasm</location>
        <location evidence="5">Cytosol</location>
    </subcellularLocation>
</comment>
<reference evidence="9" key="1">
    <citation type="submission" date="2025-08" db="UniProtKB">
        <authorList>
            <consortium name="RefSeq"/>
        </authorList>
    </citation>
    <scope>IDENTIFICATION</scope>
    <source>
        <tissue evidence="9">Leaf</tissue>
    </source>
</reference>
<dbReference type="InterPro" id="IPR036249">
    <property type="entry name" value="Thioredoxin-like_sf"/>
</dbReference>
<name>A0A8B8Q5S3_9MYRT</name>
<organism evidence="8 9">
    <name type="scientific">Rhodamnia argentea</name>
    <dbReference type="NCBI Taxonomy" id="178133"/>
    <lineage>
        <taxon>Eukaryota</taxon>
        <taxon>Viridiplantae</taxon>
        <taxon>Streptophyta</taxon>
        <taxon>Embryophyta</taxon>
        <taxon>Tracheophyta</taxon>
        <taxon>Spermatophyta</taxon>
        <taxon>Magnoliopsida</taxon>
        <taxon>eudicotyledons</taxon>
        <taxon>Gunneridae</taxon>
        <taxon>Pentapetalae</taxon>
        <taxon>rosids</taxon>
        <taxon>malvids</taxon>
        <taxon>Myrtales</taxon>
        <taxon>Myrtaceae</taxon>
        <taxon>Myrtoideae</taxon>
        <taxon>Myrteae</taxon>
        <taxon>Australasian group</taxon>
        <taxon>Rhodamnia</taxon>
    </lineage>
</organism>
<dbReference type="InterPro" id="IPR004045">
    <property type="entry name" value="Glutathione_S-Trfase_N"/>
</dbReference>
<accession>A0A8B8Q5S3</accession>
<dbReference type="SFLD" id="SFLDG01152">
    <property type="entry name" value="Main.3:_Omega-_and_Tau-like"/>
    <property type="match status" value="1"/>
</dbReference>
<keyword evidence="5" id="KW-0963">Cytoplasm</keyword>
<evidence type="ECO:0000259" key="6">
    <source>
        <dbReference type="PROSITE" id="PS50404"/>
    </source>
</evidence>
<dbReference type="PROSITE" id="PS50405">
    <property type="entry name" value="GST_CTER"/>
    <property type="match status" value="1"/>
</dbReference>
<protein>
    <recommendedName>
        <fullName evidence="5">Glutathione S-transferase</fullName>
        <ecNumber evidence="5">2.5.1.18</ecNumber>
    </recommendedName>
</protein>
<dbReference type="Gene3D" id="1.20.1050.10">
    <property type="match status" value="1"/>
</dbReference>
<dbReference type="GeneID" id="115749280"/>
<evidence type="ECO:0000313" key="8">
    <source>
        <dbReference type="Proteomes" id="UP000827889"/>
    </source>
</evidence>
<comment type="function">
    <text evidence="5">Is involved in the conjugation of reduced glutathione to a wide number of exogenous and endogenous hydrophobic electrophiles.</text>
</comment>
<comment type="catalytic activity">
    <reaction evidence="4 5">
        <text>RX + glutathione = an S-substituted glutathione + a halide anion + H(+)</text>
        <dbReference type="Rhea" id="RHEA:16437"/>
        <dbReference type="ChEBI" id="CHEBI:15378"/>
        <dbReference type="ChEBI" id="CHEBI:16042"/>
        <dbReference type="ChEBI" id="CHEBI:17792"/>
        <dbReference type="ChEBI" id="CHEBI:57925"/>
        <dbReference type="ChEBI" id="CHEBI:90779"/>
        <dbReference type="EC" id="2.5.1.18"/>
    </reaction>
</comment>
<keyword evidence="1" id="KW-0216">Detoxification</keyword>
<dbReference type="GO" id="GO:0006749">
    <property type="term" value="P:glutathione metabolic process"/>
    <property type="evidence" value="ECO:0007669"/>
    <property type="project" value="InterPro"/>
</dbReference>
<keyword evidence="2 5" id="KW-0808">Transferase</keyword>
<evidence type="ECO:0000259" key="7">
    <source>
        <dbReference type="PROSITE" id="PS50405"/>
    </source>
</evidence>
<proteinExistence type="inferred from homology"/>
<gene>
    <name evidence="9" type="primary">LOC115749280</name>
</gene>
<dbReference type="GO" id="GO:0004364">
    <property type="term" value="F:glutathione transferase activity"/>
    <property type="evidence" value="ECO:0007669"/>
    <property type="project" value="UniProtKB-UniRule"/>
</dbReference>
<dbReference type="RefSeq" id="XP_030541883.2">
    <property type="nucleotide sequence ID" value="XM_030686023.2"/>
</dbReference>
<evidence type="ECO:0000256" key="2">
    <source>
        <dbReference type="ARBA" id="ARBA00022679"/>
    </source>
</evidence>
<dbReference type="SUPFAM" id="SSF47616">
    <property type="entry name" value="GST C-terminal domain-like"/>
    <property type="match status" value="1"/>
</dbReference>
<dbReference type="InterPro" id="IPR040079">
    <property type="entry name" value="Glutathione_S-Trfase"/>
</dbReference>
<dbReference type="InterPro" id="IPR045073">
    <property type="entry name" value="Omega/Tau-like"/>
</dbReference>
<dbReference type="PROSITE" id="PS50404">
    <property type="entry name" value="GST_NTER"/>
    <property type="match status" value="1"/>
</dbReference>
<keyword evidence="8" id="KW-1185">Reference proteome</keyword>
<dbReference type="InterPro" id="IPR010987">
    <property type="entry name" value="Glutathione-S-Trfase_C-like"/>
</dbReference>
<dbReference type="SFLD" id="SFLDS00019">
    <property type="entry name" value="Glutathione_Transferase_(cytos"/>
    <property type="match status" value="1"/>
</dbReference>
<dbReference type="SUPFAM" id="SSF52833">
    <property type="entry name" value="Thioredoxin-like"/>
    <property type="match status" value="1"/>
</dbReference>
<dbReference type="InterPro" id="IPR045074">
    <property type="entry name" value="GST_C_Tau"/>
</dbReference>
<feature type="domain" description="GST N-terminal" evidence="6">
    <location>
        <begin position="4"/>
        <end position="84"/>
    </location>
</feature>
<dbReference type="EC" id="2.5.1.18" evidence="5"/>
<feature type="domain" description="GST C-terminal" evidence="7">
    <location>
        <begin position="89"/>
        <end position="211"/>
    </location>
</feature>
<dbReference type="CDD" id="cd03058">
    <property type="entry name" value="GST_N_Tau"/>
    <property type="match status" value="1"/>
</dbReference>
<sequence>MSKGEVVLLDCWMSPFCMRVKIALNEKGVEYEHREEDLFGGKSELLLQSNPIHKKVPVLLHDRKPLSESAIIVGYIDEIWASPPLLPSCAYGRAKARFWADFIDKKLYEAATQIWRTNGEERGAATRDFIETLKQMEEALGDKNYFGGEGDAFGFVDIMAIGVASWFHAYEKFGGFKVADHCPKLSGWLKRCKQRESVSKVLPDPEKVYEFVVMLRKMQGLD</sequence>
<evidence type="ECO:0000256" key="3">
    <source>
        <dbReference type="ARBA" id="ARBA00025743"/>
    </source>
</evidence>
<dbReference type="KEGG" id="rarg:115749280"/>
<dbReference type="SFLD" id="SFLDG00358">
    <property type="entry name" value="Main_(cytGST)"/>
    <property type="match status" value="1"/>
</dbReference>
<dbReference type="PANTHER" id="PTHR11260:SF547">
    <property type="entry name" value="GLUTATHIONE S-TRANSFERASE"/>
    <property type="match status" value="1"/>
</dbReference>